<comment type="caution">
    <text evidence="9">The sequence shown here is derived from an EMBL/GenBank/DDBJ whole genome shotgun (WGS) entry which is preliminary data.</text>
</comment>
<dbReference type="Pfam" id="PF10251">
    <property type="entry name" value="PEN-2"/>
    <property type="match status" value="1"/>
</dbReference>
<dbReference type="GO" id="GO:0007220">
    <property type="term" value="P:Notch receptor processing"/>
    <property type="evidence" value="ECO:0007669"/>
    <property type="project" value="TreeGrafter"/>
</dbReference>
<comment type="similarity">
    <text evidence="2">Belongs to the PEN-2 family.</text>
</comment>
<gene>
    <name evidence="9" type="ORF">WMY93_026301</name>
</gene>
<evidence type="ECO:0000256" key="1">
    <source>
        <dbReference type="ARBA" id="ARBA00004205"/>
    </source>
</evidence>
<protein>
    <recommendedName>
        <fullName evidence="3">Gamma-secretase subunit PEN-2</fullName>
    </recommendedName>
</protein>
<dbReference type="InterPro" id="IPR019379">
    <property type="entry name" value="Gamma_Secretase_Asp_P_PEN2"/>
</dbReference>
<dbReference type="PANTHER" id="PTHR16318:SF0">
    <property type="entry name" value="GAMMA-SECRETASE SUBUNIT PEN-2"/>
    <property type="match status" value="1"/>
</dbReference>
<proteinExistence type="inferred from homology"/>
<keyword evidence="6 8" id="KW-1133">Transmembrane helix</keyword>
<feature type="transmembrane region" description="Helical" evidence="8">
    <location>
        <begin position="49"/>
        <end position="69"/>
    </location>
</feature>
<dbReference type="GO" id="GO:0032580">
    <property type="term" value="C:Golgi cisterna membrane"/>
    <property type="evidence" value="ECO:0007669"/>
    <property type="project" value="UniProtKB-SubCell"/>
</dbReference>
<evidence type="ECO:0000313" key="9">
    <source>
        <dbReference type="EMBL" id="KAK7886680.1"/>
    </source>
</evidence>
<organism evidence="9 10">
    <name type="scientific">Mugilogobius chulae</name>
    <name type="common">yellowstripe goby</name>
    <dbReference type="NCBI Taxonomy" id="88201"/>
    <lineage>
        <taxon>Eukaryota</taxon>
        <taxon>Metazoa</taxon>
        <taxon>Chordata</taxon>
        <taxon>Craniata</taxon>
        <taxon>Vertebrata</taxon>
        <taxon>Euteleostomi</taxon>
        <taxon>Actinopterygii</taxon>
        <taxon>Neopterygii</taxon>
        <taxon>Teleostei</taxon>
        <taxon>Neoteleostei</taxon>
        <taxon>Acanthomorphata</taxon>
        <taxon>Gobiaria</taxon>
        <taxon>Gobiiformes</taxon>
        <taxon>Gobioidei</taxon>
        <taxon>Gobiidae</taxon>
        <taxon>Gobionellinae</taxon>
        <taxon>Mugilogobius</taxon>
    </lineage>
</organism>
<evidence type="ECO:0000313" key="10">
    <source>
        <dbReference type="Proteomes" id="UP001460270"/>
    </source>
</evidence>
<evidence type="ECO:0000256" key="5">
    <source>
        <dbReference type="ARBA" id="ARBA00022976"/>
    </source>
</evidence>
<evidence type="ECO:0000256" key="7">
    <source>
        <dbReference type="ARBA" id="ARBA00023136"/>
    </source>
</evidence>
<dbReference type="GO" id="GO:0070765">
    <property type="term" value="C:gamma-secretase complex"/>
    <property type="evidence" value="ECO:0007669"/>
    <property type="project" value="TreeGrafter"/>
</dbReference>
<dbReference type="AlphaFoldDB" id="A0AAW0N1D7"/>
<keyword evidence="10" id="KW-1185">Reference proteome</keyword>
<keyword evidence="7 8" id="KW-0472">Membrane</keyword>
<evidence type="ECO:0000256" key="6">
    <source>
        <dbReference type="ARBA" id="ARBA00022989"/>
    </source>
</evidence>
<evidence type="ECO:0000256" key="4">
    <source>
        <dbReference type="ARBA" id="ARBA00022692"/>
    </source>
</evidence>
<reference evidence="10" key="1">
    <citation type="submission" date="2024-04" db="EMBL/GenBank/DDBJ databases">
        <title>Salinicola lusitanus LLJ914,a marine bacterium isolated from the Okinawa Trough.</title>
        <authorList>
            <person name="Li J."/>
        </authorList>
    </citation>
    <scope>NUCLEOTIDE SEQUENCE [LARGE SCALE GENOMIC DNA]</scope>
</reference>
<accession>A0AAW0N1D7</accession>
<keyword evidence="5" id="KW-0914">Notch signaling pathway</keyword>
<dbReference type="GO" id="GO:0007219">
    <property type="term" value="P:Notch signaling pathway"/>
    <property type="evidence" value="ECO:0007669"/>
    <property type="project" value="UniProtKB-KW"/>
</dbReference>
<keyword evidence="4 8" id="KW-0812">Transmembrane</keyword>
<dbReference type="PANTHER" id="PTHR16318">
    <property type="entry name" value="GAMMA-SECRETASE SUBUNIT PEN-2"/>
    <property type="match status" value="1"/>
</dbReference>
<sequence length="132" mass="15352">MTCLNYLILQTTGPLFHGILHSFIGKRGLSKMNLERVQNEEKLNLCRKYYLGGFALLPFLWLVNVIWFFKEAFLKPSFTEQVQMKTYVKRSALGVLLWAVILCTWITVFQHFRAEWGEVGDYLSFTIPLGTP</sequence>
<evidence type="ECO:0000256" key="8">
    <source>
        <dbReference type="SAM" id="Phobius"/>
    </source>
</evidence>
<feature type="transmembrane region" description="Helical" evidence="8">
    <location>
        <begin position="90"/>
        <end position="112"/>
    </location>
</feature>
<evidence type="ECO:0000256" key="2">
    <source>
        <dbReference type="ARBA" id="ARBA00009607"/>
    </source>
</evidence>
<evidence type="ECO:0000256" key="3">
    <source>
        <dbReference type="ARBA" id="ARBA00018306"/>
    </source>
</evidence>
<dbReference type="EMBL" id="JBBPFD010000019">
    <property type="protein sequence ID" value="KAK7886680.1"/>
    <property type="molecule type" value="Genomic_DNA"/>
</dbReference>
<name>A0AAW0N1D7_9GOBI</name>
<dbReference type="Proteomes" id="UP001460270">
    <property type="component" value="Unassembled WGS sequence"/>
</dbReference>
<comment type="subcellular location">
    <subcellularLocation>
        <location evidence="1">Golgi apparatus</location>
        <location evidence="1">Golgi stack membrane</location>
        <topology evidence="1">Multi-pass membrane protein</topology>
    </subcellularLocation>
</comment>